<evidence type="ECO:0000256" key="7">
    <source>
        <dbReference type="SAM" id="Phobius"/>
    </source>
</evidence>
<dbReference type="GO" id="GO:0005886">
    <property type="term" value="C:plasma membrane"/>
    <property type="evidence" value="ECO:0007669"/>
    <property type="project" value="UniProtKB-SubCell"/>
</dbReference>
<evidence type="ECO:0000313" key="11">
    <source>
        <dbReference type="Proteomes" id="UP000284785"/>
    </source>
</evidence>
<evidence type="ECO:0000256" key="2">
    <source>
        <dbReference type="ARBA" id="ARBA00007430"/>
    </source>
</evidence>
<evidence type="ECO:0000256" key="4">
    <source>
        <dbReference type="ARBA" id="ARBA00022692"/>
    </source>
</evidence>
<evidence type="ECO:0000313" key="8">
    <source>
        <dbReference type="EMBL" id="KAB4304471.1"/>
    </source>
</evidence>
<evidence type="ECO:0000256" key="6">
    <source>
        <dbReference type="ARBA" id="ARBA00023136"/>
    </source>
</evidence>
<comment type="subcellular location">
    <subcellularLocation>
        <location evidence="1">Cell membrane</location>
        <topology evidence="1">Multi-pass membrane protein</topology>
    </subcellularLocation>
</comment>
<evidence type="ECO:0000256" key="3">
    <source>
        <dbReference type="ARBA" id="ARBA00022475"/>
    </source>
</evidence>
<dbReference type="AlphaFoldDB" id="A0A412G8X7"/>
<feature type="transmembrane region" description="Helical" evidence="7">
    <location>
        <begin position="384"/>
        <end position="403"/>
    </location>
</feature>
<dbReference type="Proteomes" id="UP000440614">
    <property type="component" value="Unassembled WGS sequence"/>
</dbReference>
<evidence type="ECO:0000256" key="5">
    <source>
        <dbReference type="ARBA" id="ARBA00022989"/>
    </source>
</evidence>
<dbReference type="InterPro" id="IPR050833">
    <property type="entry name" value="Poly_Biosynth_Transport"/>
</dbReference>
<accession>A0A412G8X7</accession>
<dbReference type="EMBL" id="WCSY01000049">
    <property type="protein sequence ID" value="KAB4304471.1"/>
    <property type="molecule type" value="Genomic_DNA"/>
</dbReference>
<feature type="transmembrane region" description="Helical" evidence="7">
    <location>
        <begin position="81"/>
        <end position="103"/>
    </location>
</feature>
<keyword evidence="5 7" id="KW-1133">Transmembrane helix</keyword>
<feature type="transmembrane region" description="Helical" evidence="7">
    <location>
        <begin position="21"/>
        <end position="39"/>
    </location>
</feature>
<evidence type="ECO:0000313" key="9">
    <source>
        <dbReference type="EMBL" id="RHD86772.1"/>
    </source>
</evidence>
<feature type="transmembrane region" description="Helical" evidence="7">
    <location>
        <begin position="175"/>
        <end position="197"/>
    </location>
</feature>
<evidence type="ECO:0000256" key="1">
    <source>
        <dbReference type="ARBA" id="ARBA00004651"/>
    </source>
</evidence>
<feature type="transmembrane region" description="Helical" evidence="7">
    <location>
        <begin position="209"/>
        <end position="235"/>
    </location>
</feature>
<proteinExistence type="inferred from homology"/>
<dbReference type="PANTHER" id="PTHR30250:SF10">
    <property type="entry name" value="LIPOPOLYSACCHARIDE BIOSYNTHESIS PROTEIN WZXC"/>
    <property type="match status" value="1"/>
</dbReference>
<feature type="transmembrane region" description="Helical" evidence="7">
    <location>
        <begin position="255"/>
        <end position="275"/>
    </location>
</feature>
<feature type="transmembrane region" description="Helical" evidence="7">
    <location>
        <begin position="360"/>
        <end position="378"/>
    </location>
</feature>
<evidence type="ECO:0000313" key="12">
    <source>
        <dbReference type="Proteomes" id="UP000440614"/>
    </source>
</evidence>
<sequence length="484" mass="54550">MRRVTSNQFANNAMWKFADMISNKLILLVITILLARLITPEAYGVVALTMVFIGFSDIFILNGFNIALIRKETVDEIDYSTVTAMSLVFTVFMYMIFFVAAPYIANFYKSPDLCLVLRVITILLFFKSIVSVIRAKGTRELQFKRMVLSAFISNFSAGIIAIVLAYMGWGIWALVFQQVLAGFFDMVVMMILFRWHLSLKYSSSVAKGMFKFTAGVIGTSFLDFLGNNICGLIIGKSYSTKDLGYYNRANMFPETIGLNVYNSINSVLLPTLASLQNNEDDMKRVTRKVMSLTEYIIFPMMFGLIGVANVLIPVLLTDKWVPSIPLMYFCCLYYAINPIRAIGYNVFYGKGYSGLSIPIEIMRATLMIIGILVVVLLFQEALIYVLLSNALISLVVAGATHYRVKLCISYSFRELYSDILPSLVMSLIMMSLVLLTGRLYLSPLLLLIVQILIGVISYAGMSLITNNENFIIIKGYLISYFKRR</sequence>
<organism evidence="8 12">
    <name type="scientific">Bacteroides thetaiotaomicron</name>
    <dbReference type="NCBI Taxonomy" id="818"/>
    <lineage>
        <taxon>Bacteria</taxon>
        <taxon>Pseudomonadati</taxon>
        <taxon>Bacteroidota</taxon>
        <taxon>Bacteroidia</taxon>
        <taxon>Bacteroidales</taxon>
        <taxon>Bacteroidaceae</taxon>
        <taxon>Bacteroides</taxon>
    </lineage>
</organism>
<feature type="transmembrane region" description="Helical" evidence="7">
    <location>
        <begin position="115"/>
        <end position="135"/>
    </location>
</feature>
<dbReference type="Proteomes" id="UP001156218">
    <property type="component" value="Chromosome"/>
</dbReference>
<feature type="transmembrane region" description="Helical" evidence="7">
    <location>
        <begin position="295"/>
        <end position="314"/>
    </location>
</feature>
<keyword evidence="3" id="KW-1003">Cell membrane</keyword>
<keyword evidence="6 7" id="KW-0472">Membrane</keyword>
<feature type="transmembrane region" description="Helical" evidence="7">
    <location>
        <begin position="415"/>
        <end position="435"/>
    </location>
</feature>
<dbReference type="Pfam" id="PF13440">
    <property type="entry name" value="Polysacc_synt_3"/>
    <property type="match status" value="1"/>
</dbReference>
<gene>
    <name evidence="9" type="ORF">DW780_15590</name>
    <name evidence="8" type="ORF">GAO51_28310</name>
    <name evidence="10" type="ORF">KQP68_14940</name>
</gene>
<reference evidence="9 11" key="1">
    <citation type="submission" date="2018-08" db="EMBL/GenBank/DDBJ databases">
        <title>A genome reference for cultivated species of the human gut microbiota.</title>
        <authorList>
            <person name="Zou Y."/>
            <person name="Xue W."/>
            <person name="Luo G."/>
        </authorList>
    </citation>
    <scope>NUCLEOTIDE SEQUENCE [LARGE SCALE GENOMIC DNA]</scope>
    <source>
        <strain evidence="9 11">AM30-26</strain>
    </source>
</reference>
<evidence type="ECO:0000313" key="13">
    <source>
        <dbReference type="Proteomes" id="UP001156218"/>
    </source>
</evidence>
<evidence type="ECO:0000313" key="10">
    <source>
        <dbReference type="EMBL" id="UYU64877.1"/>
    </source>
</evidence>
<dbReference type="EMBL" id="QSJP01000013">
    <property type="protein sequence ID" value="RHD86772.1"/>
    <property type="molecule type" value="Genomic_DNA"/>
</dbReference>
<dbReference type="PANTHER" id="PTHR30250">
    <property type="entry name" value="PST FAMILY PREDICTED COLANIC ACID TRANSPORTER"/>
    <property type="match status" value="1"/>
</dbReference>
<feature type="transmembrane region" description="Helical" evidence="7">
    <location>
        <begin position="441"/>
        <end position="464"/>
    </location>
</feature>
<comment type="similarity">
    <text evidence="2">Belongs to the polysaccharide synthase family.</text>
</comment>
<reference evidence="8 12" key="2">
    <citation type="journal article" date="2019" name="Nat. Med.">
        <title>A library of human gut bacterial isolates paired with longitudinal multiomics data enables mechanistic microbiome research.</title>
        <authorList>
            <person name="Poyet M."/>
            <person name="Groussin M."/>
            <person name="Gibbons S.M."/>
            <person name="Avila-Pacheco J."/>
            <person name="Jiang X."/>
            <person name="Kearney S.M."/>
            <person name="Perrotta A.R."/>
            <person name="Berdy B."/>
            <person name="Zhao S."/>
            <person name="Lieberman T.D."/>
            <person name="Swanson P.K."/>
            <person name="Smith M."/>
            <person name="Roesemann S."/>
            <person name="Alexander J.E."/>
            <person name="Rich S.A."/>
            <person name="Livny J."/>
            <person name="Vlamakis H."/>
            <person name="Clish C."/>
            <person name="Bullock K."/>
            <person name="Deik A."/>
            <person name="Scott J."/>
            <person name="Pierce K.A."/>
            <person name="Xavier R.J."/>
            <person name="Alm E.J."/>
        </authorList>
    </citation>
    <scope>NUCLEOTIDE SEQUENCE [LARGE SCALE GENOMIC DNA]</scope>
    <source>
        <strain evidence="8 12">BIOML-A188</strain>
    </source>
</reference>
<dbReference type="CDD" id="cd13127">
    <property type="entry name" value="MATE_tuaB_like"/>
    <property type="match status" value="1"/>
</dbReference>
<reference evidence="10 13" key="3">
    <citation type="submission" date="2021-06" db="EMBL/GenBank/DDBJ databases">
        <title>Interrogation of the integrated mobile genetic elements in gut-associated Bacteroides with a consensus prediction approach.</title>
        <authorList>
            <person name="Campbell D.E."/>
            <person name="Leigh J.R."/>
            <person name="Kim T."/>
            <person name="England W."/>
            <person name="Whitaker R.J."/>
            <person name="Degnan P.H."/>
        </authorList>
    </citation>
    <scope>NUCLEOTIDE SEQUENCE [LARGE SCALE GENOMIC DNA]</scope>
    <source>
        <strain evidence="10 13">WAL8669</strain>
    </source>
</reference>
<feature type="transmembrane region" description="Helical" evidence="7">
    <location>
        <begin position="45"/>
        <end position="69"/>
    </location>
</feature>
<dbReference type="RefSeq" id="WP_048697682.1">
    <property type="nucleotide sequence ID" value="NZ_CABJDH010000014.1"/>
</dbReference>
<dbReference type="EMBL" id="CP083680">
    <property type="protein sequence ID" value="UYU64877.1"/>
    <property type="molecule type" value="Genomic_DNA"/>
</dbReference>
<keyword evidence="4 7" id="KW-0812">Transmembrane</keyword>
<name>A0A412G8X7_BACT4</name>
<dbReference type="Proteomes" id="UP000284785">
    <property type="component" value="Unassembled WGS sequence"/>
</dbReference>
<feature type="transmembrane region" description="Helical" evidence="7">
    <location>
        <begin position="147"/>
        <end position="169"/>
    </location>
</feature>
<protein>
    <submittedName>
        <fullName evidence="8">Lipopolysaccharide biosynthesis protein</fullName>
    </submittedName>
</protein>